<evidence type="ECO:0000313" key="2">
    <source>
        <dbReference type="EnsemblMetazoa" id="Aqu2.1.00582_001"/>
    </source>
</evidence>
<feature type="signal peptide" evidence="1">
    <location>
        <begin position="1"/>
        <end position="18"/>
    </location>
</feature>
<protein>
    <recommendedName>
        <fullName evidence="3">Immunoglobulin subtype domain-containing protein</fullName>
    </recommendedName>
</protein>
<sequence length="110" mass="11639">MVTLVAAIILTRFMTVAAAGIFTIVPVTKYVYINDTVTFDCATNETGYTLVILARGIPPSLQTSVTLPNGGMMISFNVTATKESNGTDVTCKAFSNDGNAAETAYLYVQG</sequence>
<evidence type="ECO:0008006" key="3">
    <source>
        <dbReference type="Google" id="ProtNLM"/>
    </source>
</evidence>
<organism evidence="2">
    <name type="scientific">Amphimedon queenslandica</name>
    <name type="common">Sponge</name>
    <dbReference type="NCBI Taxonomy" id="400682"/>
    <lineage>
        <taxon>Eukaryota</taxon>
        <taxon>Metazoa</taxon>
        <taxon>Porifera</taxon>
        <taxon>Demospongiae</taxon>
        <taxon>Heteroscleromorpha</taxon>
        <taxon>Haplosclerida</taxon>
        <taxon>Niphatidae</taxon>
        <taxon>Amphimedon</taxon>
    </lineage>
</organism>
<dbReference type="InParanoid" id="A0A1X7SEV6"/>
<reference evidence="2" key="1">
    <citation type="submission" date="2017-05" db="UniProtKB">
        <authorList>
            <consortium name="EnsemblMetazoa"/>
        </authorList>
    </citation>
    <scope>IDENTIFICATION</scope>
</reference>
<dbReference type="AlphaFoldDB" id="A0A1X7SEV6"/>
<dbReference type="SUPFAM" id="SSF48726">
    <property type="entry name" value="Immunoglobulin"/>
    <property type="match status" value="1"/>
</dbReference>
<accession>A0A1X7SEV6</accession>
<proteinExistence type="predicted"/>
<evidence type="ECO:0000256" key="1">
    <source>
        <dbReference type="SAM" id="SignalP"/>
    </source>
</evidence>
<keyword evidence="1" id="KW-0732">Signal</keyword>
<name>A0A1X7SEV6_AMPQE</name>
<dbReference type="EnsemblMetazoa" id="Aqu2.1.00582_001">
    <property type="protein sequence ID" value="Aqu2.1.00582_001"/>
    <property type="gene ID" value="Aqu2.1.00582"/>
</dbReference>
<dbReference type="InterPro" id="IPR036179">
    <property type="entry name" value="Ig-like_dom_sf"/>
</dbReference>
<feature type="chain" id="PRO_5012778764" description="Immunoglobulin subtype domain-containing protein" evidence="1">
    <location>
        <begin position="19"/>
        <end position="110"/>
    </location>
</feature>